<proteinExistence type="predicted"/>
<dbReference type="InterPro" id="IPR001680">
    <property type="entry name" value="WD40_rpt"/>
</dbReference>
<evidence type="ECO:0000256" key="3">
    <source>
        <dbReference type="PROSITE-ProRule" id="PRU00221"/>
    </source>
</evidence>
<keyword evidence="2" id="KW-0677">Repeat</keyword>
<dbReference type="PROSITE" id="PS50082">
    <property type="entry name" value="WD_REPEATS_2"/>
    <property type="match status" value="1"/>
</dbReference>
<dbReference type="InterPro" id="IPR020472">
    <property type="entry name" value="WD40_PAC1"/>
</dbReference>
<keyword evidence="1 3" id="KW-0853">WD repeat</keyword>
<dbReference type="PANTHER" id="PTHR44489">
    <property type="match status" value="1"/>
</dbReference>
<dbReference type="SUPFAM" id="SSF50978">
    <property type="entry name" value="WD40 repeat-like"/>
    <property type="match status" value="1"/>
</dbReference>
<evidence type="ECO:0000313" key="5">
    <source>
        <dbReference type="Proteomes" id="UP000467840"/>
    </source>
</evidence>
<dbReference type="Proteomes" id="UP000467840">
    <property type="component" value="Chromosome 6"/>
</dbReference>
<dbReference type="InterPro" id="IPR015943">
    <property type="entry name" value="WD40/YVTN_repeat-like_dom_sf"/>
</dbReference>
<dbReference type="PRINTS" id="PR00320">
    <property type="entry name" value="GPROTEINBRPT"/>
</dbReference>
<dbReference type="InterPro" id="IPR036322">
    <property type="entry name" value="WD40_repeat_dom_sf"/>
</dbReference>
<accession>A0A6A6MWK5</accession>
<dbReference type="InterPro" id="IPR044715">
    <property type="entry name" value="WDR86-like"/>
</dbReference>
<protein>
    <recommendedName>
        <fullName evidence="6">Anaphase-promoting complex subunit 4 WD40 domain-containing protein</fullName>
    </recommendedName>
</protein>
<organism evidence="4 5">
    <name type="scientific">Hevea brasiliensis</name>
    <name type="common">Para rubber tree</name>
    <name type="synonym">Siphonia brasiliensis</name>
    <dbReference type="NCBI Taxonomy" id="3981"/>
    <lineage>
        <taxon>Eukaryota</taxon>
        <taxon>Viridiplantae</taxon>
        <taxon>Streptophyta</taxon>
        <taxon>Embryophyta</taxon>
        <taxon>Tracheophyta</taxon>
        <taxon>Spermatophyta</taxon>
        <taxon>Magnoliopsida</taxon>
        <taxon>eudicotyledons</taxon>
        <taxon>Gunneridae</taxon>
        <taxon>Pentapetalae</taxon>
        <taxon>rosids</taxon>
        <taxon>fabids</taxon>
        <taxon>Malpighiales</taxon>
        <taxon>Euphorbiaceae</taxon>
        <taxon>Crotonoideae</taxon>
        <taxon>Micrandreae</taxon>
        <taxon>Hevea</taxon>
    </lineage>
</organism>
<evidence type="ECO:0000256" key="2">
    <source>
        <dbReference type="ARBA" id="ARBA00022737"/>
    </source>
</evidence>
<evidence type="ECO:0000256" key="1">
    <source>
        <dbReference type="ARBA" id="ARBA00022574"/>
    </source>
</evidence>
<dbReference type="PANTHER" id="PTHR44489:SF14">
    <property type="entry name" value="ZINC FINGER CCCH DOMAIN-CONTAINING PROTEIN 59-RELATED"/>
    <property type="match status" value="1"/>
</dbReference>
<feature type="repeat" description="WD" evidence="3">
    <location>
        <begin position="5"/>
        <end position="46"/>
    </location>
</feature>
<sequence length="225" mass="24834">MLARLEGHKKSVVGVALPSGSDKLYTGSRDGTVRVWDGNSGKCDHVFNLGFEIGSLICEGSWVFIGLPNLVRVWNLSSEGSMDNTVTVWDLETLQCKQTLNGHKDVVMSLLSWDQCLLTCSLDHTMKFWVAREGGKLEPVDTHEEKSGILKVLGLQDAKGKPIVLCSCNDNCVRLYELDSSLKWIAHDNGSNCKLSLGWIICPVDVLHENIPILVDQLLNPAKET</sequence>
<gene>
    <name evidence="4" type="ORF">GH714_022623</name>
</gene>
<dbReference type="Pfam" id="PF00400">
    <property type="entry name" value="WD40"/>
    <property type="match status" value="2"/>
</dbReference>
<evidence type="ECO:0008006" key="6">
    <source>
        <dbReference type="Google" id="ProtNLM"/>
    </source>
</evidence>
<dbReference type="AlphaFoldDB" id="A0A6A6MWK5"/>
<dbReference type="PROSITE" id="PS50231">
    <property type="entry name" value="RICIN_B_LECTIN"/>
    <property type="match status" value="1"/>
</dbReference>
<dbReference type="SMART" id="SM00320">
    <property type="entry name" value="WD40"/>
    <property type="match status" value="3"/>
</dbReference>
<reference evidence="4 5" key="1">
    <citation type="journal article" date="2020" name="Mol. Plant">
        <title>The Chromosome-Based Rubber Tree Genome Provides New Insights into Spurge Genome Evolution and Rubber Biosynthesis.</title>
        <authorList>
            <person name="Liu J."/>
            <person name="Shi C."/>
            <person name="Shi C.C."/>
            <person name="Li W."/>
            <person name="Zhang Q.J."/>
            <person name="Zhang Y."/>
            <person name="Li K."/>
            <person name="Lu H.F."/>
            <person name="Shi C."/>
            <person name="Zhu S.T."/>
            <person name="Xiao Z.Y."/>
            <person name="Nan H."/>
            <person name="Yue Y."/>
            <person name="Zhu X.G."/>
            <person name="Wu Y."/>
            <person name="Hong X.N."/>
            <person name="Fan G.Y."/>
            <person name="Tong Y."/>
            <person name="Zhang D."/>
            <person name="Mao C.L."/>
            <person name="Liu Y.L."/>
            <person name="Hao S.J."/>
            <person name="Liu W.Q."/>
            <person name="Lv M.Q."/>
            <person name="Zhang H.B."/>
            <person name="Liu Y."/>
            <person name="Hu-Tang G.R."/>
            <person name="Wang J.P."/>
            <person name="Wang J.H."/>
            <person name="Sun Y.H."/>
            <person name="Ni S.B."/>
            <person name="Chen W.B."/>
            <person name="Zhang X.C."/>
            <person name="Jiao Y.N."/>
            <person name="Eichler E.E."/>
            <person name="Li G.H."/>
            <person name="Liu X."/>
            <person name="Gao L.Z."/>
        </authorList>
    </citation>
    <scope>NUCLEOTIDE SEQUENCE [LARGE SCALE GENOMIC DNA]</scope>
    <source>
        <strain evidence="5">cv. GT1</strain>
        <tissue evidence="4">Leaf</tissue>
    </source>
</reference>
<dbReference type="PROSITE" id="PS50294">
    <property type="entry name" value="WD_REPEATS_REGION"/>
    <property type="match status" value="1"/>
</dbReference>
<dbReference type="EMBL" id="JAAGAX010000004">
    <property type="protein sequence ID" value="KAF2317477.1"/>
    <property type="molecule type" value="Genomic_DNA"/>
</dbReference>
<dbReference type="Gene3D" id="2.130.10.10">
    <property type="entry name" value="YVTN repeat-like/Quinoprotein amine dehydrogenase"/>
    <property type="match status" value="2"/>
</dbReference>
<keyword evidence="5" id="KW-1185">Reference proteome</keyword>
<evidence type="ECO:0000313" key="4">
    <source>
        <dbReference type="EMBL" id="KAF2317477.1"/>
    </source>
</evidence>
<name>A0A6A6MWK5_HEVBR</name>
<comment type="caution">
    <text evidence="4">The sequence shown here is derived from an EMBL/GenBank/DDBJ whole genome shotgun (WGS) entry which is preliminary data.</text>
</comment>